<dbReference type="Proteomes" id="UP000030848">
    <property type="component" value="Unassembled WGS sequence"/>
</dbReference>
<keyword evidence="1" id="KW-1133">Transmembrane helix</keyword>
<comment type="caution">
    <text evidence="2">The sequence shown here is derived from an EMBL/GenBank/DDBJ whole genome shotgun (WGS) entry which is preliminary data.</text>
</comment>
<gene>
    <name evidence="2" type="ORF">MINT15_40110</name>
</gene>
<feature type="transmembrane region" description="Helical" evidence="1">
    <location>
        <begin position="22"/>
        <end position="41"/>
    </location>
</feature>
<evidence type="ECO:0000313" key="3">
    <source>
        <dbReference type="Proteomes" id="UP000030848"/>
    </source>
</evidence>
<evidence type="ECO:0000256" key="1">
    <source>
        <dbReference type="SAM" id="Phobius"/>
    </source>
</evidence>
<keyword evidence="1" id="KW-0812">Transmembrane</keyword>
<feature type="transmembrane region" description="Helical" evidence="1">
    <location>
        <begin position="141"/>
        <end position="159"/>
    </location>
</feature>
<reference evidence="2 3" key="1">
    <citation type="submission" date="2014-10" db="EMBL/GenBank/DDBJ databases">
        <title>Genome sequence of Micropolyspora internatus JCM3315.</title>
        <authorList>
            <person name="Shin S.-K."/>
            <person name="Yi H."/>
        </authorList>
    </citation>
    <scope>NUCLEOTIDE SEQUENCE [LARGE SCALE GENOMIC DNA]</scope>
    <source>
        <strain evidence="2 3">JCM 3315</strain>
    </source>
</reference>
<feature type="transmembrane region" description="Helical" evidence="1">
    <location>
        <begin position="87"/>
        <end position="107"/>
    </location>
</feature>
<protein>
    <recommendedName>
        <fullName evidence="4">PAP2 superfamily protein</fullName>
    </recommendedName>
</protein>
<accession>A0A837D4L9</accession>
<evidence type="ECO:0008006" key="4">
    <source>
        <dbReference type="Google" id="ProtNLM"/>
    </source>
</evidence>
<dbReference type="AlphaFoldDB" id="A0A837D4L9"/>
<keyword evidence="1" id="KW-0472">Membrane</keyword>
<dbReference type="RefSeq" id="WP_015786974.1">
    <property type="nucleotide sequence ID" value="NZ_CALJZO010000042.1"/>
</dbReference>
<feature type="transmembrane region" description="Helical" evidence="1">
    <location>
        <begin position="47"/>
        <end position="67"/>
    </location>
</feature>
<evidence type="ECO:0000313" key="2">
    <source>
        <dbReference type="EMBL" id="KHF42205.1"/>
    </source>
</evidence>
<dbReference type="OMA" id="QWKISIH"/>
<feature type="transmembrane region" description="Helical" evidence="1">
    <location>
        <begin position="113"/>
        <end position="134"/>
    </location>
</feature>
<sequence>MSVRTDATPTTETLWAKVLSEVFAPWVIVIVLSGTVAWEATHALPAAAAWGLLVALTSSVIPMGVIVWGARRGRWDGHHVRNREGRLVPLSTLIALSGLGLALLLVLDAPWLVVALDIAMLVCLVVTSAITIWWKVSMHAAVAAGAVAILAVTYTPWLWSLLLVAGAVGWSRVRLQDHTTAQVVVGSVLGLVGGGGVFAFVW</sequence>
<dbReference type="EMBL" id="JRZE01000008">
    <property type="protein sequence ID" value="KHF42205.1"/>
    <property type="molecule type" value="Genomic_DNA"/>
</dbReference>
<organism evidence="2 3">
    <name type="scientific">Saccharomonospora viridis</name>
    <dbReference type="NCBI Taxonomy" id="1852"/>
    <lineage>
        <taxon>Bacteria</taxon>
        <taxon>Bacillati</taxon>
        <taxon>Actinomycetota</taxon>
        <taxon>Actinomycetes</taxon>
        <taxon>Pseudonocardiales</taxon>
        <taxon>Pseudonocardiaceae</taxon>
        <taxon>Saccharomonospora</taxon>
    </lineage>
</organism>
<feature type="transmembrane region" description="Helical" evidence="1">
    <location>
        <begin position="179"/>
        <end position="201"/>
    </location>
</feature>
<proteinExistence type="predicted"/>
<dbReference type="OrthoDB" id="4935320at2"/>
<name>A0A837D4L9_9PSEU</name>